<sequence length="177" mass="19591">MVDCEMTGLDATKHELLSVGWVQLTQQCIDMHSAKHRLVKSGASVGQSATIHLIRDCELQMGHNIDDVLCELLTDARGFLPVFHHASLDLAFLNGAVEHAFGAPWWPSYVDTLLNEKRLSERHTEVPKSGALTLAQSRRRYNLPDYQGHNAVVDAIATAELLLAQIKKGVTISPLWS</sequence>
<evidence type="ECO:0000313" key="5">
    <source>
        <dbReference type="Proteomes" id="UP000005615"/>
    </source>
</evidence>
<evidence type="ECO:0000313" key="4">
    <source>
        <dbReference type="EMBL" id="EGG30496.1"/>
    </source>
</evidence>
<dbReference type="GO" id="GO:0004527">
    <property type="term" value="F:exonuclease activity"/>
    <property type="evidence" value="ECO:0007669"/>
    <property type="project" value="UniProtKB-KW"/>
</dbReference>
<dbReference type="EMBL" id="AEIG01000014">
    <property type="protein sequence ID" value="EGG30496.1"/>
    <property type="molecule type" value="Genomic_DNA"/>
</dbReference>
<dbReference type="InterPro" id="IPR013520">
    <property type="entry name" value="Ribonucl_H"/>
</dbReference>
<dbReference type="GO" id="GO:0003676">
    <property type="term" value="F:nucleic acid binding"/>
    <property type="evidence" value="ECO:0007669"/>
    <property type="project" value="InterPro"/>
</dbReference>
<keyword evidence="5" id="KW-1185">Reference proteome</keyword>
<keyword evidence="2" id="KW-0269">Exonuclease</keyword>
<reference evidence="4 5" key="1">
    <citation type="journal article" date="2011" name="J. Bacteriol.">
        <title>Genome sequence of strain IMCC3088, a proteorhodopsin-containing marine bacterium belonging to the OM60/NOR5 clade.</title>
        <authorList>
            <person name="Jang Y."/>
            <person name="Oh H.M."/>
            <person name="Kang I."/>
            <person name="Lee K."/>
            <person name="Yang S.J."/>
            <person name="Cho J.C."/>
        </authorList>
    </citation>
    <scope>NUCLEOTIDE SEQUENCE [LARGE SCALE GENOMIC DNA]</scope>
    <source>
        <strain evidence="4 5">IMCC3088</strain>
    </source>
</reference>
<dbReference type="InterPro" id="IPR036397">
    <property type="entry name" value="RNaseH_sf"/>
</dbReference>
<accession>F3KZR7</accession>
<dbReference type="GO" id="GO:0006259">
    <property type="term" value="P:DNA metabolic process"/>
    <property type="evidence" value="ECO:0007669"/>
    <property type="project" value="UniProtKB-ARBA"/>
</dbReference>
<gene>
    <name evidence="4" type="ORF">IMCC3088_474</name>
</gene>
<protein>
    <submittedName>
        <fullName evidence="4">DNA polymerase III epsilon subunit</fullName>
    </submittedName>
</protein>
<dbReference type="STRING" id="2518989.IMCC3088_474"/>
<dbReference type="SUPFAM" id="SSF53098">
    <property type="entry name" value="Ribonuclease H-like"/>
    <property type="match status" value="1"/>
</dbReference>
<dbReference type="Proteomes" id="UP000005615">
    <property type="component" value="Unassembled WGS sequence"/>
</dbReference>
<dbReference type="CDD" id="cd06127">
    <property type="entry name" value="DEDDh"/>
    <property type="match status" value="1"/>
</dbReference>
<dbReference type="Pfam" id="PF00929">
    <property type="entry name" value="RNase_T"/>
    <property type="match status" value="1"/>
</dbReference>
<dbReference type="eggNOG" id="COG0847">
    <property type="taxonomic scope" value="Bacteria"/>
</dbReference>
<name>F3KZR7_9GAMM</name>
<dbReference type="InterPro" id="IPR012337">
    <property type="entry name" value="RNaseH-like_sf"/>
</dbReference>
<evidence type="ECO:0000256" key="2">
    <source>
        <dbReference type="ARBA" id="ARBA00022839"/>
    </source>
</evidence>
<evidence type="ECO:0000256" key="1">
    <source>
        <dbReference type="ARBA" id="ARBA00022722"/>
    </source>
</evidence>
<comment type="caution">
    <text evidence="4">The sequence shown here is derived from an EMBL/GenBank/DDBJ whole genome shotgun (WGS) entry which is preliminary data.</text>
</comment>
<keyword evidence="1" id="KW-0540">Nuclease</keyword>
<dbReference type="Gene3D" id="3.30.420.10">
    <property type="entry name" value="Ribonuclease H-like superfamily/Ribonuclease H"/>
    <property type="match status" value="1"/>
</dbReference>
<dbReference type="SMART" id="SM00479">
    <property type="entry name" value="EXOIII"/>
    <property type="match status" value="1"/>
</dbReference>
<dbReference type="AlphaFoldDB" id="F3KZR7"/>
<proteinExistence type="predicted"/>
<organism evidence="4 5">
    <name type="scientific">Aequoribacter fuscus</name>
    <dbReference type="NCBI Taxonomy" id="2518989"/>
    <lineage>
        <taxon>Bacteria</taxon>
        <taxon>Pseudomonadati</taxon>
        <taxon>Pseudomonadota</taxon>
        <taxon>Gammaproteobacteria</taxon>
        <taxon>Cellvibrionales</taxon>
        <taxon>Halieaceae</taxon>
        <taxon>Aequoribacter</taxon>
    </lineage>
</organism>
<keyword evidence="2" id="KW-0378">Hydrolase</keyword>
<evidence type="ECO:0000259" key="3">
    <source>
        <dbReference type="SMART" id="SM00479"/>
    </source>
</evidence>
<feature type="domain" description="Exonuclease" evidence="3">
    <location>
        <begin position="2"/>
        <end position="171"/>
    </location>
</feature>